<accession>A0A024GW00</accession>
<organism evidence="1 2">
    <name type="scientific">Albugo candida</name>
    <dbReference type="NCBI Taxonomy" id="65357"/>
    <lineage>
        <taxon>Eukaryota</taxon>
        <taxon>Sar</taxon>
        <taxon>Stramenopiles</taxon>
        <taxon>Oomycota</taxon>
        <taxon>Peronosporomycetes</taxon>
        <taxon>Albuginales</taxon>
        <taxon>Albuginaceae</taxon>
        <taxon>Albugo</taxon>
    </lineage>
</organism>
<gene>
    <name evidence="1" type="ORF">BN9_130370</name>
</gene>
<dbReference type="EMBL" id="CAIX01001129">
    <property type="protein sequence ID" value="CCI50782.1"/>
    <property type="molecule type" value="Genomic_DNA"/>
</dbReference>
<protein>
    <submittedName>
        <fullName evidence="1">Uncharacterized protein</fullName>
    </submittedName>
</protein>
<name>A0A024GW00_9STRA</name>
<dbReference type="InParanoid" id="A0A024GW00"/>
<dbReference type="AlphaFoldDB" id="A0A024GW00"/>
<proteinExistence type="predicted"/>
<keyword evidence="2" id="KW-1185">Reference proteome</keyword>
<reference evidence="1 2" key="1">
    <citation type="submission" date="2012-05" db="EMBL/GenBank/DDBJ databases">
        <title>Recombination and specialization in a pathogen metapopulation.</title>
        <authorList>
            <person name="Gardiner A."/>
            <person name="Kemen E."/>
            <person name="Schultz-Larsen T."/>
            <person name="MacLean D."/>
            <person name="Van Oosterhout C."/>
            <person name="Jones J.D.G."/>
        </authorList>
    </citation>
    <scope>NUCLEOTIDE SEQUENCE [LARGE SCALE GENOMIC DNA]</scope>
    <source>
        <strain evidence="1 2">Ac Nc2</strain>
    </source>
</reference>
<comment type="caution">
    <text evidence="1">The sequence shown here is derived from an EMBL/GenBank/DDBJ whole genome shotgun (WGS) entry which is preliminary data.</text>
</comment>
<evidence type="ECO:0000313" key="1">
    <source>
        <dbReference type="EMBL" id="CCI50782.1"/>
    </source>
</evidence>
<dbReference type="Proteomes" id="UP000053237">
    <property type="component" value="Unassembled WGS sequence"/>
</dbReference>
<evidence type="ECO:0000313" key="2">
    <source>
        <dbReference type="Proteomes" id="UP000053237"/>
    </source>
</evidence>
<sequence>MLILIDYESSRQFDIWLYDTNGGQPDTKEQKKAATAPCTSNTLFSNMSKFTISPFSQKHTQLLIFFTRSIKKAESFRGI</sequence>